<gene>
    <name evidence="1" type="ORF">PPSIR1_02311</name>
</gene>
<dbReference type="Proteomes" id="UP000005801">
    <property type="component" value="Unassembled WGS sequence"/>
</dbReference>
<dbReference type="RefSeq" id="WP_006971475.1">
    <property type="nucleotide sequence ID" value="NZ_ABCS01000020.1"/>
</dbReference>
<organism evidence="1 2">
    <name type="scientific">Plesiocystis pacifica SIR-1</name>
    <dbReference type="NCBI Taxonomy" id="391625"/>
    <lineage>
        <taxon>Bacteria</taxon>
        <taxon>Pseudomonadati</taxon>
        <taxon>Myxococcota</taxon>
        <taxon>Polyangia</taxon>
        <taxon>Nannocystales</taxon>
        <taxon>Nannocystaceae</taxon>
        <taxon>Plesiocystis</taxon>
    </lineage>
</organism>
<keyword evidence="1" id="KW-0436">Ligase</keyword>
<proteinExistence type="predicted"/>
<keyword evidence="1" id="KW-0030">Aminoacyl-tRNA synthetase</keyword>
<keyword evidence="2" id="KW-1185">Reference proteome</keyword>
<dbReference type="AlphaFoldDB" id="A6G426"/>
<dbReference type="GO" id="GO:0004828">
    <property type="term" value="F:serine-tRNA ligase activity"/>
    <property type="evidence" value="ECO:0007669"/>
    <property type="project" value="UniProtKB-EC"/>
</dbReference>
<evidence type="ECO:0000313" key="2">
    <source>
        <dbReference type="Proteomes" id="UP000005801"/>
    </source>
</evidence>
<dbReference type="STRING" id="391625.PPSIR1_02311"/>
<dbReference type="EMBL" id="ABCS01000020">
    <property type="protein sequence ID" value="EDM79349.1"/>
    <property type="molecule type" value="Genomic_DNA"/>
</dbReference>
<sequence length="219" mass="23866">MRRPAEPDRSQFPELVALRRLSTWRTLSALSRVGLLALTLLWALSAAFPGAELEPMPAPARADPPGPVCAPALSEPISVAVFSTGFTFWGLEPRVERQGDGLMLRDHLGTEREYLDVNAEAPEALEAWARRICWGEEQVLFLVGFDLESERETLEGLAEAARAGCPKLYPAPVELRPARRCGFESTQPPQVVVPEQPAPSVDACDGPMTCAPAPWTPAQ</sequence>
<evidence type="ECO:0000313" key="1">
    <source>
        <dbReference type="EMBL" id="EDM79349.1"/>
    </source>
</evidence>
<dbReference type="EC" id="6.1.1.11" evidence="1"/>
<protein>
    <submittedName>
        <fullName evidence="1">Seryl-tRNA synthetase</fullName>
        <ecNumber evidence="1">6.1.1.11</ecNumber>
    </submittedName>
</protein>
<comment type="caution">
    <text evidence="1">The sequence shown here is derived from an EMBL/GenBank/DDBJ whole genome shotgun (WGS) entry which is preliminary data.</text>
</comment>
<accession>A6G426</accession>
<reference evidence="1 2" key="1">
    <citation type="submission" date="2007-06" db="EMBL/GenBank/DDBJ databases">
        <authorList>
            <person name="Shimkets L."/>
            <person name="Ferriera S."/>
            <person name="Johnson J."/>
            <person name="Kravitz S."/>
            <person name="Beeson K."/>
            <person name="Sutton G."/>
            <person name="Rogers Y.-H."/>
            <person name="Friedman R."/>
            <person name="Frazier M."/>
            <person name="Venter J.C."/>
        </authorList>
    </citation>
    <scope>NUCLEOTIDE SEQUENCE [LARGE SCALE GENOMIC DNA]</scope>
    <source>
        <strain evidence="1 2">SIR-1</strain>
    </source>
</reference>
<name>A6G426_9BACT</name>